<evidence type="ECO:0000313" key="1">
    <source>
        <dbReference type="EMBL" id="TDD99390.1"/>
    </source>
</evidence>
<keyword evidence="2" id="KW-1185">Reference proteome</keyword>
<organism evidence="1 2">
    <name type="scientific">Flavobacterium cellulosilyticum</name>
    <dbReference type="NCBI Taxonomy" id="2541731"/>
    <lineage>
        <taxon>Bacteria</taxon>
        <taxon>Pseudomonadati</taxon>
        <taxon>Bacteroidota</taxon>
        <taxon>Flavobacteriia</taxon>
        <taxon>Flavobacteriales</taxon>
        <taxon>Flavobacteriaceae</taxon>
        <taxon>Flavobacterium</taxon>
    </lineage>
</organism>
<dbReference type="Proteomes" id="UP000295479">
    <property type="component" value="Unassembled WGS sequence"/>
</dbReference>
<proteinExistence type="predicted"/>
<sequence length="304" mass="36347">MKIIKISLAIAVVGILSYFLIKSMGDIPEIDKVPPSNNTFIVRIENEISNLSALPDNKFCKDKYDEVKYYIDDYYKDKLLGKNKFENDEWKEILSKKLYSVYTAKFIKQTYNVFNTTEWKINDLSFIRKECNTLRKSKFLERGTPDDKSFSKIQQILAKYDEINNFIATSKYILFSDYKLTADFPFSNLKVKIARMDTYKRNKLENNYVNNCARLHSELNTNKKKLIDSYLTYLDTKIYKWTGKYKQFQLTSFNEYQSIIYNPLKKELEDFKINCNNYTYDKERYKTISNKLIYDRREAYLSFE</sequence>
<protein>
    <submittedName>
        <fullName evidence="1">Uncharacterized protein</fullName>
    </submittedName>
</protein>
<dbReference type="RefSeq" id="WP_132000530.1">
    <property type="nucleotide sequence ID" value="NZ_SMFK01000001.1"/>
</dbReference>
<reference evidence="1 2" key="1">
    <citation type="submission" date="2019-03" db="EMBL/GenBank/DDBJ databases">
        <title>Flavobacterium AR-3-4 sp. nov. isolated from arctic soil.</title>
        <authorList>
            <person name="Chaudhary D.K."/>
        </authorList>
    </citation>
    <scope>NUCLEOTIDE SEQUENCE [LARGE SCALE GENOMIC DNA]</scope>
    <source>
        <strain evidence="1 2">AR-3-4</strain>
    </source>
</reference>
<name>A0A4R5CL84_9FLAO</name>
<dbReference type="AlphaFoldDB" id="A0A4R5CL84"/>
<accession>A0A4R5CL84</accession>
<dbReference type="EMBL" id="SMFK01000001">
    <property type="protein sequence ID" value="TDD99390.1"/>
    <property type="molecule type" value="Genomic_DNA"/>
</dbReference>
<dbReference type="OrthoDB" id="1364908at2"/>
<gene>
    <name evidence="1" type="ORF">E0F76_01300</name>
</gene>
<comment type="caution">
    <text evidence="1">The sequence shown here is derived from an EMBL/GenBank/DDBJ whole genome shotgun (WGS) entry which is preliminary data.</text>
</comment>
<evidence type="ECO:0000313" key="2">
    <source>
        <dbReference type="Proteomes" id="UP000295479"/>
    </source>
</evidence>